<dbReference type="EMBL" id="JARKIB010000402">
    <property type="protein sequence ID" value="KAJ7711176.1"/>
    <property type="molecule type" value="Genomic_DNA"/>
</dbReference>
<dbReference type="AlphaFoldDB" id="A0AAD7H4C5"/>
<evidence type="ECO:0000313" key="1">
    <source>
        <dbReference type="EMBL" id="KAJ7711176.1"/>
    </source>
</evidence>
<comment type="caution">
    <text evidence="1">The sequence shown here is derived from an EMBL/GenBank/DDBJ whole genome shotgun (WGS) entry which is preliminary data.</text>
</comment>
<organism evidence="1 2">
    <name type="scientific">Mycena metata</name>
    <dbReference type="NCBI Taxonomy" id="1033252"/>
    <lineage>
        <taxon>Eukaryota</taxon>
        <taxon>Fungi</taxon>
        <taxon>Dikarya</taxon>
        <taxon>Basidiomycota</taxon>
        <taxon>Agaricomycotina</taxon>
        <taxon>Agaricomycetes</taxon>
        <taxon>Agaricomycetidae</taxon>
        <taxon>Agaricales</taxon>
        <taxon>Marasmiineae</taxon>
        <taxon>Mycenaceae</taxon>
        <taxon>Mycena</taxon>
    </lineage>
</organism>
<name>A0AAD7H4C5_9AGAR</name>
<evidence type="ECO:0000313" key="2">
    <source>
        <dbReference type="Proteomes" id="UP001215598"/>
    </source>
</evidence>
<keyword evidence="2" id="KW-1185">Reference proteome</keyword>
<protein>
    <submittedName>
        <fullName evidence="1">Uncharacterized protein</fullName>
    </submittedName>
</protein>
<proteinExistence type="predicted"/>
<gene>
    <name evidence="1" type="ORF">B0H16DRAFT_1480502</name>
</gene>
<dbReference type="Proteomes" id="UP001215598">
    <property type="component" value="Unassembled WGS sequence"/>
</dbReference>
<sequence>MNQKINELDLKIIHAGFEPATNFLARVVRSSPWLSFRTNNRDSDPFTRQIIRALFDSFVRIRNLTCTCSIDDPRSTFQSIQMMPCAHTLGLGFPSAHSGDFYSGRYSRSVQPRLQIWASRMLRRNENVNAASISGIWQWVHGIFPLFRVLGKCIVTLKKRNPLFAHHKTFGTRSGEPRPNQQLTTARHQEYKCGHLLLGAARPKLVFSQDLA</sequence>
<accession>A0AAD7H4C5</accession>
<reference evidence="1" key="1">
    <citation type="submission" date="2023-03" db="EMBL/GenBank/DDBJ databases">
        <title>Massive genome expansion in bonnet fungi (Mycena s.s.) driven by repeated elements and novel gene families across ecological guilds.</title>
        <authorList>
            <consortium name="Lawrence Berkeley National Laboratory"/>
            <person name="Harder C.B."/>
            <person name="Miyauchi S."/>
            <person name="Viragh M."/>
            <person name="Kuo A."/>
            <person name="Thoen E."/>
            <person name="Andreopoulos B."/>
            <person name="Lu D."/>
            <person name="Skrede I."/>
            <person name="Drula E."/>
            <person name="Henrissat B."/>
            <person name="Morin E."/>
            <person name="Kohler A."/>
            <person name="Barry K."/>
            <person name="LaButti K."/>
            <person name="Morin E."/>
            <person name="Salamov A."/>
            <person name="Lipzen A."/>
            <person name="Mereny Z."/>
            <person name="Hegedus B."/>
            <person name="Baldrian P."/>
            <person name="Stursova M."/>
            <person name="Weitz H."/>
            <person name="Taylor A."/>
            <person name="Grigoriev I.V."/>
            <person name="Nagy L.G."/>
            <person name="Martin F."/>
            <person name="Kauserud H."/>
        </authorList>
    </citation>
    <scope>NUCLEOTIDE SEQUENCE</scope>
    <source>
        <strain evidence="1">CBHHK182m</strain>
    </source>
</reference>